<dbReference type="SUPFAM" id="SSF52540">
    <property type="entry name" value="P-loop containing nucleoside triphosphate hydrolases"/>
    <property type="match status" value="1"/>
</dbReference>
<evidence type="ECO:0000313" key="1">
    <source>
        <dbReference type="EMBL" id="CDY66722.1"/>
    </source>
</evidence>
<keyword evidence="2" id="KW-1185">Reference proteome</keyword>
<dbReference type="EMBL" id="LK035424">
    <property type="protein sequence ID" value="CDY66722.1"/>
    <property type="molecule type" value="Genomic_DNA"/>
</dbReference>
<proteinExistence type="predicted"/>
<evidence type="ECO:0000313" key="2">
    <source>
        <dbReference type="Proteomes" id="UP000028999"/>
    </source>
</evidence>
<protein>
    <submittedName>
        <fullName evidence="1">BnaC03g76020D protein</fullName>
    </submittedName>
</protein>
<dbReference type="PaxDb" id="3708-A0A078JMX9"/>
<dbReference type="OMA" id="MYDANVE"/>
<dbReference type="SMR" id="A0A078JMX9"/>
<organism evidence="1 2">
    <name type="scientific">Brassica napus</name>
    <name type="common">Rape</name>
    <dbReference type="NCBI Taxonomy" id="3708"/>
    <lineage>
        <taxon>Eukaryota</taxon>
        <taxon>Viridiplantae</taxon>
        <taxon>Streptophyta</taxon>
        <taxon>Embryophyta</taxon>
        <taxon>Tracheophyta</taxon>
        <taxon>Spermatophyta</taxon>
        <taxon>Magnoliopsida</taxon>
        <taxon>eudicotyledons</taxon>
        <taxon>Gunneridae</taxon>
        <taxon>Pentapetalae</taxon>
        <taxon>rosids</taxon>
        <taxon>malvids</taxon>
        <taxon>Brassicales</taxon>
        <taxon>Brassicaceae</taxon>
        <taxon>Brassiceae</taxon>
        <taxon>Brassica</taxon>
    </lineage>
</organism>
<dbReference type="InterPro" id="IPR027417">
    <property type="entry name" value="P-loop_NTPase"/>
</dbReference>
<dbReference type="AlphaFoldDB" id="A0A078JMX9"/>
<accession>A0A078JMX9</accession>
<gene>
    <name evidence="1" type="primary">BnaC03g76020D</name>
    <name evidence="1" type="ORF">GSBRNA2T00055630001</name>
</gene>
<dbReference type="Gene3D" id="3.40.50.300">
    <property type="entry name" value="P-loop containing nucleotide triphosphate hydrolases"/>
    <property type="match status" value="1"/>
</dbReference>
<name>A0A078JMX9_BRANA</name>
<reference evidence="1 2" key="1">
    <citation type="journal article" date="2014" name="Science">
        <title>Plant genetics. Early allopolyploid evolution in the post-Neolithic Brassica napus oilseed genome.</title>
        <authorList>
            <person name="Chalhoub B."/>
            <person name="Denoeud F."/>
            <person name="Liu S."/>
            <person name="Parkin I.A."/>
            <person name="Tang H."/>
            <person name="Wang X."/>
            <person name="Chiquet J."/>
            <person name="Belcram H."/>
            <person name="Tong C."/>
            <person name="Samans B."/>
            <person name="Correa M."/>
            <person name="Da Silva C."/>
            <person name="Just J."/>
            <person name="Falentin C."/>
            <person name="Koh C.S."/>
            <person name="Le Clainche I."/>
            <person name="Bernard M."/>
            <person name="Bento P."/>
            <person name="Noel B."/>
            <person name="Labadie K."/>
            <person name="Alberti A."/>
            <person name="Charles M."/>
            <person name="Arnaud D."/>
            <person name="Guo H."/>
            <person name="Daviaud C."/>
            <person name="Alamery S."/>
            <person name="Jabbari K."/>
            <person name="Zhao M."/>
            <person name="Edger P.P."/>
            <person name="Chelaifa H."/>
            <person name="Tack D."/>
            <person name="Lassalle G."/>
            <person name="Mestiri I."/>
            <person name="Schnel N."/>
            <person name="Le Paslier M.C."/>
            <person name="Fan G."/>
            <person name="Renault V."/>
            <person name="Bayer P.E."/>
            <person name="Golicz A.A."/>
            <person name="Manoli S."/>
            <person name="Lee T.H."/>
            <person name="Thi V.H."/>
            <person name="Chalabi S."/>
            <person name="Hu Q."/>
            <person name="Fan C."/>
            <person name="Tollenaere R."/>
            <person name="Lu Y."/>
            <person name="Battail C."/>
            <person name="Shen J."/>
            <person name="Sidebottom C.H."/>
            <person name="Wang X."/>
            <person name="Canaguier A."/>
            <person name="Chauveau A."/>
            <person name="Berard A."/>
            <person name="Deniot G."/>
            <person name="Guan M."/>
            <person name="Liu Z."/>
            <person name="Sun F."/>
            <person name="Lim Y.P."/>
            <person name="Lyons E."/>
            <person name="Town C.D."/>
            <person name="Bancroft I."/>
            <person name="Wang X."/>
            <person name="Meng J."/>
            <person name="Ma J."/>
            <person name="Pires J.C."/>
            <person name="King G.J."/>
            <person name="Brunel D."/>
            <person name="Delourme R."/>
            <person name="Renard M."/>
            <person name="Aury J.M."/>
            <person name="Adams K.L."/>
            <person name="Batley J."/>
            <person name="Snowdon R.J."/>
            <person name="Tost J."/>
            <person name="Edwards D."/>
            <person name="Zhou Y."/>
            <person name="Hua W."/>
            <person name="Sharpe A.G."/>
            <person name="Paterson A.H."/>
            <person name="Guan C."/>
            <person name="Wincker P."/>
        </authorList>
    </citation>
    <scope>NUCLEOTIDE SEQUENCE [LARGE SCALE GENOMIC DNA]</scope>
    <source>
        <strain evidence="2">cv. Darmor-bzh</strain>
    </source>
</reference>
<dbReference type="Proteomes" id="UP000028999">
    <property type="component" value="Unassembled WGS sequence"/>
</dbReference>
<dbReference type="Gramene" id="CDY66722">
    <property type="protein sequence ID" value="CDY66722"/>
    <property type="gene ID" value="GSBRNA2T00055630001"/>
</dbReference>
<dbReference type="STRING" id="3708.A0A078JMX9"/>
<sequence>MTRVTWSTVRLRMDLGMYDANVEELKDAADNAIINEIKAFRRRHENRPPCNVMVMSGDKIFLNTLKRLNIKGYMTLAAFRPKTSNENKINAQVEDSWVLRQLLCLPWQKHPSEKIIIFFTTCNSVKYHAAMFRVLDVPCSEIHGKLVLEKNLHTFSEFKNLRFLLRQMLRVEVEKEDLNIERKQI</sequence>